<evidence type="ECO:0000256" key="4">
    <source>
        <dbReference type="ARBA" id="ARBA00022777"/>
    </source>
</evidence>
<dbReference type="Gene3D" id="3.30.200.20">
    <property type="entry name" value="Phosphorylase Kinase, domain 1"/>
    <property type="match status" value="1"/>
</dbReference>
<keyword evidence="1" id="KW-0723">Serine/threonine-protein kinase</keyword>
<evidence type="ECO:0000256" key="2">
    <source>
        <dbReference type="ARBA" id="ARBA00022679"/>
    </source>
</evidence>
<evidence type="ECO:0000259" key="8">
    <source>
        <dbReference type="PROSITE" id="PS50011"/>
    </source>
</evidence>
<evidence type="ECO:0000313" key="9">
    <source>
        <dbReference type="EMBL" id="KAK9778188.1"/>
    </source>
</evidence>
<dbReference type="Proteomes" id="UP001465668">
    <property type="component" value="Unassembled WGS sequence"/>
</dbReference>
<gene>
    <name evidence="9" type="ORF">SCAR479_05158</name>
</gene>
<dbReference type="EMBL" id="JARVKM010000017">
    <property type="protein sequence ID" value="KAK9778188.1"/>
    <property type="molecule type" value="Genomic_DNA"/>
</dbReference>
<comment type="caution">
    <text evidence="9">The sequence shown here is derived from an EMBL/GenBank/DDBJ whole genome shotgun (WGS) entry which is preliminary data.</text>
</comment>
<proteinExistence type="predicted"/>
<sequence length="575" mass="65040">MWKDFSFAERDATLDSEPATPIILGAVLNERYKIVFKLGQSRSSRIWLCYDERDSTKRWKAIEIMNASESAKRRGDATVEVTKSQQENSQNNDHHISWPTDRFWIDGPNERYSCLITEPLGPPITTVRQEDPESIRSICLQVAKGLQYLHGHGICHGSLTPSRIHFRISSEMLNVSEPEMEEFLANSDTMTVRSDVDERLASDCSEWWLWPKQLQHLLSVDDVCITGLGAAFYASNPPERIDISSVYAAPEALLNYQPAYGVDTWSMGCSVVEIRTGHRLFDCGSGELSEMISIYESYLGPLPQSYQDFYLQRLRSCEKTQGDSKRDNSVAKKSAENNRNQTMSMETAPARMETRLKWLKGSQISKPFREMLVQELVVGGAQLDDGDLNETHATARNRLSKAEALILVDLLSRIFRYEPAERLSIGEIIEHSWFGSQFRRSSEVTPGHSLMIHPDNSSNNQFRGQENNEGLRSRELEQETRVIYEIEPPEFTKNLGPTRPQLTQSSPSAHNSRFELINTKASGFIIGLAMATVFWTMLIVAKFQPAMEQLPWSPDALLVERIARSAFGVEGVGST</sequence>
<evidence type="ECO:0000313" key="10">
    <source>
        <dbReference type="Proteomes" id="UP001465668"/>
    </source>
</evidence>
<feature type="transmembrane region" description="Helical" evidence="7">
    <location>
        <begin position="521"/>
        <end position="541"/>
    </location>
</feature>
<keyword evidence="2" id="KW-0808">Transferase</keyword>
<keyword evidence="5" id="KW-0067">ATP-binding</keyword>
<keyword evidence="3" id="KW-0547">Nucleotide-binding</keyword>
<evidence type="ECO:0000256" key="1">
    <source>
        <dbReference type="ARBA" id="ARBA00022527"/>
    </source>
</evidence>
<dbReference type="InterPro" id="IPR011009">
    <property type="entry name" value="Kinase-like_dom_sf"/>
</dbReference>
<evidence type="ECO:0000256" key="5">
    <source>
        <dbReference type="ARBA" id="ARBA00022840"/>
    </source>
</evidence>
<dbReference type="Pfam" id="PF00069">
    <property type="entry name" value="Pkinase"/>
    <property type="match status" value="1"/>
</dbReference>
<dbReference type="SMART" id="SM00220">
    <property type="entry name" value="S_TKc"/>
    <property type="match status" value="1"/>
</dbReference>
<accession>A0ABR2XWK6</accession>
<protein>
    <recommendedName>
        <fullName evidence="8">Protein kinase domain-containing protein</fullName>
    </recommendedName>
</protein>
<keyword evidence="7" id="KW-1133">Transmembrane helix</keyword>
<name>A0ABR2XWK6_9PEZI</name>
<dbReference type="PROSITE" id="PS50011">
    <property type="entry name" value="PROTEIN_KINASE_DOM"/>
    <property type="match status" value="1"/>
</dbReference>
<feature type="compositionally biased region" description="Polar residues" evidence="6">
    <location>
        <begin position="455"/>
        <end position="468"/>
    </location>
</feature>
<evidence type="ECO:0000256" key="7">
    <source>
        <dbReference type="SAM" id="Phobius"/>
    </source>
</evidence>
<dbReference type="PANTHER" id="PTHR45646">
    <property type="entry name" value="SERINE/THREONINE-PROTEIN KINASE DOA-RELATED"/>
    <property type="match status" value="1"/>
</dbReference>
<feature type="region of interest" description="Disordered" evidence="6">
    <location>
        <begin position="320"/>
        <end position="344"/>
    </location>
</feature>
<dbReference type="SUPFAM" id="SSF56112">
    <property type="entry name" value="Protein kinase-like (PK-like)"/>
    <property type="match status" value="1"/>
</dbReference>
<feature type="domain" description="Protein kinase" evidence="8">
    <location>
        <begin position="32"/>
        <end position="434"/>
    </location>
</feature>
<feature type="compositionally biased region" description="Basic and acidic residues" evidence="6">
    <location>
        <begin position="320"/>
        <end position="336"/>
    </location>
</feature>
<evidence type="ECO:0000256" key="3">
    <source>
        <dbReference type="ARBA" id="ARBA00022741"/>
    </source>
</evidence>
<keyword evidence="7" id="KW-0812">Transmembrane</keyword>
<dbReference type="Gene3D" id="1.10.510.10">
    <property type="entry name" value="Transferase(Phosphotransferase) domain 1"/>
    <property type="match status" value="1"/>
</dbReference>
<keyword evidence="7" id="KW-0472">Membrane</keyword>
<dbReference type="InterPro" id="IPR000719">
    <property type="entry name" value="Prot_kinase_dom"/>
</dbReference>
<feature type="region of interest" description="Disordered" evidence="6">
    <location>
        <begin position="451"/>
        <end position="472"/>
    </location>
</feature>
<keyword evidence="10" id="KW-1185">Reference proteome</keyword>
<reference evidence="9 10" key="1">
    <citation type="submission" date="2024-02" db="EMBL/GenBank/DDBJ databases">
        <title>First draft genome assembly of two strains of Seiridium cardinale.</title>
        <authorList>
            <person name="Emiliani G."/>
            <person name="Scali E."/>
        </authorList>
    </citation>
    <scope>NUCLEOTIDE SEQUENCE [LARGE SCALE GENOMIC DNA]</scope>
    <source>
        <strain evidence="9 10">BM-138-000479</strain>
    </source>
</reference>
<keyword evidence="4" id="KW-0418">Kinase</keyword>
<dbReference type="InterPro" id="IPR051175">
    <property type="entry name" value="CLK_kinases"/>
</dbReference>
<evidence type="ECO:0000256" key="6">
    <source>
        <dbReference type="SAM" id="MobiDB-lite"/>
    </source>
</evidence>
<dbReference type="PANTHER" id="PTHR45646:SF11">
    <property type="entry name" value="SERINE_THREONINE-PROTEIN KINASE DOA"/>
    <property type="match status" value="1"/>
</dbReference>
<organism evidence="9 10">
    <name type="scientific">Seiridium cardinale</name>
    <dbReference type="NCBI Taxonomy" id="138064"/>
    <lineage>
        <taxon>Eukaryota</taxon>
        <taxon>Fungi</taxon>
        <taxon>Dikarya</taxon>
        <taxon>Ascomycota</taxon>
        <taxon>Pezizomycotina</taxon>
        <taxon>Sordariomycetes</taxon>
        <taxon>Xylariomycetidae</taxon>
        <taxon>Amphisphaeriales</taxon>
        <taxon>Sporocadaceae</taxon>
        <taxon>Seiridium</taxon>
    </lineage>
</organism>